<sequence>MSSPFSERDGTYLRQAIGWSRVARERGNRPFGAVVVADDGRVLAEAWCNTGETGDCTGHAETNAVRQLSPVVDRETLSRATLYSSAEPCVMCAGAIFWSNIGRVVFGIDAVALRVFRGERAEQRDAELSCRDVFAASPHPIECIGPVLVDEASEPHRGFWKA</sequence>
<evidence type="ECO:0000259" key="3">
    <source>
        <dbReference type="PROSITE" id="PS51747"/>
    </source>
</evidence>
<dbReference type="CDD" id="cd01285">
    <property type="entry name" value="nucleoside_deaminase"/>
    <property type="match status" value="1"/>
</dbReference>
<dbReference type="InterPro" id="IPR002125">
    <property type="entry name" value="CMP_dCMP_dom"/>
</dbReference>
<evidence type="ECO:0000256" key="1">
    <source>
        <dbReference type="ARBA" id="ARBA00022723"/>
    </source>
</evidence>
<dbReference type="PROSITE" id="PS51747">
    <property type="entry name" value="CYT_DCMP_DEAMINASES_2"/>
    <property type="match status" value="1"/>
</dbReference>
<dbReference type="PROSITE" id="PS00903">
    <property type="entry name" value="CYT_DCMP_DEAMINASES_1"/>
    <property type="match status" value="1"/>
</dbReference>
<dbReference type="EMBL" id="JAVDWE010000006">
    <property type="protein sequence ID" value="MDR7094855.1"/>
    <property type="molecule type" value="Genomic_DNA"/>
</dbReference>
<dbReference type="RefSeq" id="WP_204733689.1">
    <property type="nucleotide sequence ID" value="NZ_JAVDWE010000006.1"/>
</dbReference>
<dbReference type="PANTHER" id="PTHR11079">
    <property type="entry name" value="CYTOSINE DEAMINASE FAMILY MEMBER"/>
    <property type="match status" value="1"/>
</dbReference>
<evidence type="ECO:0000256" key="2">
    <source>
        <dbReference type="ARBA" id="ARBA00022833"/>
    </source>
</evidence>
<dbReference type="InterPro" id="IPR016192">
    <property type="entry name" value="APOBEC/CMP_deaminase_Zn-bd"/>
</dbReference>
<comment type="caution">
    <text evidence="4">The sequence shown here is derived from an EMBL/GenBank/DDBJ whole genome shotgun (WGS) entry which is preliminary data.</text>
</comment>
<accession>A0ABU1VBN1</accession>
<keyword evidence="2" id="KW-0862">Zinc</keyword>
<gene>
    <name evidence="4" type="ORF">J2X09_002598</name>
</gene>
<keyword evidence="1" id="KW-0479">Metal-binding</keyword>
<proteinExistence type="predicted"/>
<reference evidence="4 5" key="1">
    <citation type="submission" date="2023-07" db="EMBL/GenBank/DDBJ databases">
        <title>Sorghum-associated microbial communities from plants grown in Nebraska, USA.</title>
        <authorList>
            <person name="Schachtman D."/>
        </authorList>
    </citation>
    <scope>NUCLEOTIDE SEQUENCE [LARGE SCALE GENOMIC DNA]</scope>
    <source>
        <strain evidence="4 5">BE240</strain>
    </source>
</reference>
<dbReference type="Gene3D" id="3.40.140.10">
    <property type="entry name" value="Cytidine Deaminase, domain 2"/>
    <property type="match status" value="1"/>
</dbReference>
<dbReference type="PANTHER" id="PTHR11079:SF202">
    <property type="entry name" value="TRNA-SPECIFIC ADENOSINE DEAMINASE"/>
    <property type="match status" value="1"/>
</dbReference>
<name>A0ABU1VBN1_9BURK</name>
<protein>
    <submittedName>
        <fullName evidence="4">tRNA(Arg) A34 adenosine deaminase TadA</fullName>
    </submittedName>
</protein>
<dbReference type="SUPFAM" id="SSF53927">
    <property type="entry name" value="Cytidine deaminase-like"/>
    <property type="match status" value="1"/>
</dbReference>
<dbReference type="Proteomes" id="UP001265550">
    <property type="component" value="Unassembled WGS sequence"/>
</dbReference>
<feature type="domain" description="CMP/dCMP-type deaminase" evidence="3">
    <location>
        <begin position="7"/>
        <end position="130"/>
    </location>
</feature>
<keyword evidence="5" id="KW-1185">Reference proteome</keyword>
<organism evidence="4 5">
    <name type="scientific">Hydrogenophaga laconesensis</name>
    <dbReference type="NCBI Taxonomy" id="1805971"/>
    <lineage>
        <taxon>Bacteria</taxon>
        <taxon>Pseudomonadati</taxon>
        <taxon>Pseudomonadota</taxon>
        <taxon>Betaproteobacteria</taxon>
        <taxon>Burkholderiales</taxon>
        <taxon>Comamonadaceae</taxon>
        <taxon>Hydrogenophaga</taxon>
    </lineage>
</organism>
<evidence type="ECO:0000313" key="4">
    <source>
        <dbReference type="EMBL" id="MDR7094855.1"/>
    </source>
</evidence>
<dbReference type="Pfam" id="PF00383">
    <property type="entry name" value="dCMP_cyt_deam_1"/>
    <property type="match status" value="1"/>
</dbReference>
<evidence type="ECO:0000313" key="5">
    <source>
        <dbReference type="Proteomes" id="UP001265550"/>
    </source>
</evidence>
<dbReference type="InterPro" id="IPR016193">
    <property type="entry name" value="Cytidine_deaminase-like"/>
</dbReference>